<proteinExistence type="predicted"/>
<accession>R7QG73</accession>
<dbReference type="RefSeq" id="XP_005716888.1">
    <property type="nucleotide sequence ID" value="XM_005716831.1"/>
</dbReference>
<feature type="region of interest" description="Disordered" evidence="2">
    <location>
        <begin position="1"/>
        <end position="46"/>
    </location>
</feature>
<dbReference type="Proteomes" id="UP000012073">
    <property type="component" value="Unassembled WGS sequence"/>
</dbReference>
<feature type="coiled-coil region" evidence="1">
    <location>
        <begin position="71"/>
        <end position="147"/>
    </location>
</feature>
<dbReference type="KEGG" id="ccp:CHC_T00005249001"/>
<dbReference type="EMBL" id="HG001812">
    <property type="protein sequence ID" value="CDF37069.1"/>
    <property type="molecule type" value="Genomic_DNA"/>
</dbReference>
<feature type="compositionally biased region" description="Low complexity" evidence="2">
    <location>
        <begin position="23"/>
        <end position="44"/>
    </location>
</feature>
<organism evidence="3 4">
    <name type="scientific">Chondrus crispus</name>
    <name type="common">Carrageen Irish moss</name>
    <name type="synonym">Polymorpha crispa</name>
    <dbReference type="NCBI Taxonomy" id="2769"/>
    <lineage>
        <taxon>Eukaryota</taxon>
        <taxon>Rhodophyta</taxon>
        <taxon>Florideophyceae</taxon>
        <taxon>Rhodymeniophycidae</taxon>
        <taxon>Gigartinales</taxon>
        <taxon>Gigartinaceae</taxon>
        <taxon>Chondrus</taxon>
    </lineage>
</organism>
<protein>
    <submittedName>
        <fullName evidence="3">Uncharacterized protein</fullName>
    </submittedName>
</protein>
<gene>
    <name evidence="3" type="ORF">CHC_T00005249001</name>
</gene>
<name>R7QG73_CHOCR</name>
<reference evidence="4" key="1">
    <citation type="journal article" date="2013" name="Proc. Natl. Acad. Sci. U.S.A.">
        <title>Genome structure and metabolic features in the red seaweed Chondrus crispus shed light on evolution of the Archaeplastida.</title>
        <authorList>
            <person name="Collen J."/>
            <person name="Porcel B."/>
            <person name="Carre W."/>
            <person name="Ball S.G."/>
            <person name="Chaparro C."/>
            <person name="Tonon T."/>
            <person name="Barbeyron T."/>
            <person name="Michel G."/>
            <person name="Noel B."/>
            <person name="Valentin K."/>
            <person name="Elias M."/>
            <person name="Artiguenave F."/>
            <person name="Arun A."/>
            <person name="Aury J.M."/>
            <person name="Barbosa-Neto J.F."/>
            <person name="Bothwell J.H."/>
            <person name="Bouget F.Y."/>
            <person name="Brillet L."/>
            <person name="Cabello-Hurtado F."/>
            <person name="Capella-Gutierrez S."/>
            <person name="Charrier B."/>
            <person name="Cladiere L."/>
            <person name="Cock J.M."/>
            <person name="Coelho S.M."/>
            <person name="Colleoni C."/>
            <person name="Czjzek M."/>
            <person name="Da Silva C."/>
            <person name="Delage L."/>
            <person name="Denoeud F."/>
            <person name="Deschamps P."/>
            <person name="Dittami S.M."/>
            <person name="Gabaldon T."/>
            <person name="Gachon C.M."/>
            <person name="Groisillier A."/>
            <person name="Herve C."/>
            <person name="Jabbari K."/>
            <person name="Katinka M."/>
            <person name="Kloareg B."/>
            <person name="Kowalczyk N."/>
            <person name="Labadie K."/>
            <person name="Leblanc C."/>
            <person name="Lopez P.J."/>
            <person name="McLachlan D.H."/>
            <person name="Meslet-Cladiere L."/>
            <person name="Moustafa A."/>
            <person name="Nehr Z."/>
            <person name="Nyvall Collen P."/>
            <person name="Panaud O."/>
            <person name="Partensky F."/>
            <person name="Poulain J."/>
            <person name="Rensing S.A."/>
            <person name="Rousvoal S."/>
            <person name="Samson G."/>
            <person name="Symeonidi A."/>
            <person name="Weissenbach J."/>
            <person name="Zambounis A."/>
            <person name="Wincker P."/>
            <person name="Boyen C."/>
        </authorList>
    </citation>
    <scope>NUCLEOTIDE SEQUENCE [LARGE SCALE GENOMIC DNA]</scope>
    <source>
        <strain evidence="4">cv. Stackhouse</strain>
    </source>
</reference>
<evidence type="ECO:0000313" key="4">
    <source>
        <dbReference type="Proteomes" id="UP000012073"/>
    </source>
</evidence>
<dbReference type="GeneID" id="17324599"/>
<dbReference type="OrthoDB" id="10657349at2759"/>
<keyword evidence="4" id="KW-1185">Reference proteome</keyword>
<sequence length="490" mass="55471">MECFLSKDAYSQSFSPDPHRISRPLSTFSSSSTNSPRSSGSSGSDLIRIVTEQRAKIGKLEEDKVLLHAKNLSLRTKLADAKRKTRQLEQEVAHTSDHFFRESDKREAADDRLSTLNKQNSALLCQNDALKQENDDLLDKLAELRQNFVLYHGLSACDPLQVEDIVTRLQAVSLRDKIFPKQPNYTTVFTPKIPMTPIRALETSAYLGVGPTRTLAIMSPAFASMVNDTARLEVNVVINEPFVPVHTSELPITIMYLGFLYPDGTSLPYIPIRDVVIQYRQSVGKQSQIKNKERSCYVTYGHDFVYLSMPRPVYERLVRAARKAFHSRFHPDRKWNTEVDYDGDRVWVYAGMKPGAKVQGLADGKMGERGVRDALRLSGTDLEGNAMMYMRFSFPHNQDSEPSLCFRFHKLSMEREIKSSRAFSPFMLPKRMMGSQDGTEERLPRTNGGLLNIEQSFQQSSRFAFRKLLACSGGLCDIRMGRSDAEPSVL</sequence>
<evidence type="ECO:0000313" key="3">
    <source>
        <dbReference type="EMBL" id="CDF37069.1"/>
    </source>
</evidence>
<evidence type="ECO:0000256" key="2">
    <source>
        <dbReference type="SAM" id="MobiDB-lite"/>
    </source>
</evidence>
<dbReference type="Gramene" id="CDF37069">
    <property type="protein sequence ID" value="CDF37069"/>
    <property type="gene ID" value="CHC_T00005249001"/>
</dbReference>
<evidence type="ECO:0000256" key="1">
    <source>
        <dbReference type="SAM" id="Coils"/>
    </source>
</evidence>
<dbReference type="AlphaFoldDB" id="R7QG73"/>
<keyword evidence="1" id="KW-0175">Coiled coil</keyword>